<dbReference type="Gene3D" id="3.30.565.10">
    <property type="entry name" value="Histidine kinase-like ATPase, C-terminal domain"/>
    <property type="match status" value="1"/>
</dbReference>
<keyword evidence="8" id="KW-1133">Transmembrane helix</keyword>
<dbReference type="InterPro" id="IPR003661">
    <property type="entry name" value="HisK_dim/P_dom"/>
</dbReference>
<dbReference type="FunFam" id="1.10.287.130:FF:000070">
    <property type="entry name" value="Histidine kinase sensor protein"/>
    <property type="match status" value="1"/>
</dbReference>
<dbReference type="InterPro" id="IPR050351">
    <property type="entry name" value="BphY/WalK/GraS-like"/>
</dbReference>
<dbReference type="NCBIfam" id="TIGR00229">
    <property type="entry name" value="sensory_box"/>
    <property type="match status" value="1"/>
</dbReference>
<evidence type="ECO:0000256" key="1">
    <source>
        <dbReference type="ARBA" id="ARBA00000085"/>
    </source>
</evidence>
<reference evidence="13" key="1">
    <citation type="submission" date="2016-10" db="EMBL/GenBank/DDBJ databases">
        <authorList>
            <person name="Varghese N."/>
            <person name="Submissions S."/>
        </authorList>
    </citation>
    <scope>NUCLEOTIDE SEQUENCE [LARGE SCALE GENOMIC DNA]</scope>
    <source>
        <strain evidence="13">CBMB127</strain>
    </source>
</reference>
<evidence type="ECO:0000256" key="7">
    <source>
        <dbReference type="ARBA" id="ARBA00023136"/>
    </source>
</evidence>
<dbReference type="EMBL" id="FNFX01000002">
    <property type="protein sequence ID" value="SDK38777.1"/>
    <property type="molecule type" value="Genomic_DNA"/>
</dbReference>
<keyword evidence="6" id="KW-0418">Kinase</keyword>
<dbReference type="PROSITE" id="PS50109">
    <property type="entry name" value="HIS_KIN"/>
    <property type="match status" value="1"/>
</dbReference>
<dbReference type="InterPro" id="IPR033417">
    <property type="entry name" value="CHASE8"/>
</dbReference>
<dbReference type="PRINTS" id="PR00344">
    <property type="entry name" value="BCTRLSENSOR"/>
</dbReference>
<dbReference type="SUPFAM" id="SSF47384">
    <property type="entry name" value="Homodimeric domain of signal transducing histidine kinase"/>
    <property type="match status" value="1"/>
</dbReference>
<evidence type="ECO:0000313" key="13">
    <source>
        <dbReference type="Proteomes" id="UP000198629"/>
    </source>
</evidence>
<dbReference type="EC" id="2.7.13.3" evidence="3"/>
<dbReference type="InterPro" id="IPR000700">
    <property type="entry name" value="PAS-assoc_C"/>
</dbReference>
<dbReference type="InterPro" id="IPR036097">
    <property type="entry name" value="HisK_dim/P_sf"/>
</dbReference>
<dbReference type="SMART" id="SM00387">
    <property type="entry name" value="HATPase_c"/>
    <property type="match status" value="1"/>
</dbReference>
<dbReference type="InterPro" id="IPR036890">
    <property type="entry name" value="HATPase_C_sf"/>
</dbReference>
<dbReference type="SMART" id="SM00388">
    <property type="entry name" value="HisKA"/>
    <property type="match status" value="1"/>
</dbReference>
<dbReference type="FunFam" id="3.30.565.10:FF:000006">
    <property type="entry name" value="Sensor histidine kinase WalK"/>
    <property type="match status" value="1"/>
</dbReference>
<dbReference type="SMART" id="SM00086">
    <property type="entry name" value="PAC"/>
    <property type="match status" value="1"/>
</dbReference>
<comment type="catalytic activity">
    <reaction evidence="1">
        <text>ATP + protein L-histidine = ADP + protein N-phospho-L-histidine.</text>
        <dbReference type="EC" id="2.7.13.3"/>
    </reaction>
</comment>
<dbReference type="Proteomes" id="UP000198629">
    <property type="component" value="Unassembled WGS sequence"/>
</dbReference>
<evidence type="ECO:0000256" key="2">
    <source>
        <dbReference type="ARBA" id="ARBA00004429"/>
    </source>
</evidence>
<evidence type="ECO:0000256" key="5">
    <source>
        <dbReference type="ARBA" id="ARBA00022679"/>
    </source>
</evidence>
<dbReference type="InterPro" id="IPR003594">
    <property type="entry name" value="HATPase_dom"/>
</dbReference>
<dbReference type="GO" id="GO:0005886">
    <property type="term" value="C:plasma membrane"/>
    <property type="evidence" value="ECO:0007669"/>
    <property type="project" value="UniProtKB-SubCell"/>
</dbReference>
<dbReference type="PROSITE" id="PS50113">
    <property type="entry name" value="PAC"/>
    <property type="match status" value="1"/>
</dbReference>
<dbReference type="InterPro" id="IPR004358">
    <property type="entry name" value="Sig_transdc_His_kin-like_C"/>
</dbReference>
<feature type="domain" description="PAS" evidence="10">
    <location>
        <begin position="183"/>
        <end position="238"/>
    </location>
</feature>
<keyword evidence="4" id="KW-0597">Phosphoprotein</keyword>
<name>A0A1G9BH77_9PROT</name>
<keyword evidence="5" id="KW-0808">Transferase</keyword>
<keyword evidence="7 8" id="KW-0472">Membrane</keyword>
<dbReference type="RefSeq" id="WP_091471202.1">
    <property type="nucleotide sequence ID" value="NZ_FNFX01000002.1"/>
</dbReference>
<comment type="subcellular location">
    <subcellularLocation>
        <location evidence="2">Cell inner membrane</location>
        <topology evidence="2">Multi-pass membrane protein</topology>
    </subcellularLocation>
</comment>
<dbReference type="InterPro" id="IPR035965">
    <property type="entry name" value="PAS-like_dom_sf"/>
</dbReference>
<dbReference type="STRING" id="492660.SAMN05192566_1171"/>
<dbReference type="PANTHER" id="PTHR42878:SF15">
    <property type="entry name" value="BACTERIOPHYTOCHROME"/>
    <property type="match status" value="1"/>
</dbReference>
<dbReference type="Pfam" id="PF02518">
    <property type="entry name" value="HATPase_c"/>
    <property type="match status" value="1"/>
</dbReference>
<dbReference type="Gene3D" id="1.10.287.130">
    <property type="match status" value="1"/>
</dbReference>
<dbReference type="CDD" id="cd00130">
    <property type="entry name" value="PAS"/>
    <property type="match status" value="1"/>
</dbReference>
<evidence type="ECO:0000256" key="4">
    <source>
        <dbReference type="ARBA" id="ARBA00022553"/>
    </source>
</evidence>
<dbReference type="InterPro" id="IPR000014">
    <property type="entry name" value="PAS"/>
</dbReference>
<dbReference type="SMART" id="SM00091">
    <property type="entry name" value="PAS"/>
    <property type="match status" value="1"/>
</dbReference>
<dbReference type="GO" id="GO:0030295">
    <property type="term" value="F:protein kinase activator activity"/>
    <property type="evidence" value="ECO:0007669"/>
    <property type="project" value="TreeGrafter"/>
</dbReference>
<dbReference type="GO" id="GO:0000156">
    <property type="term" value="F:phosphorelay response regulator activity"/>
    <property type="evidence" value="ECO:0007669"/>
    <property type="project" value="TreeGrafter"/>
</dbReference>
<feature type="domain" description="PAC" evidence="11">
    <location>
        <begin position="254"/>
        <end position="306"/>
    </location>
</feature>
<dbReference type="OrthoDB" id="8552871at2"/>
<evidence type="ECO:0000259" key="9">
    <source>
        <dbReference type="PROSITE" id="PS50109"/>
    </source>
</evidence>
<dbReference type="SUPFAM" id="SSF55874">
    <property type="entry name" value="ATPase domain of HSP90 chaperone/DNA topoisomerase II/histidine kinase"/>
    <property type="match status" value="1"/>
</dbReference>
<evidence type="ECO:0000256" key="8">
    <source>
        <dbReference type="SAM" id="Phobius"/>
    </source>
</evidence>
<accession>A0A1G9BH77</accession>
<gene>
    <name evidence="12" type="ORF">SAMN05192566_1171</name>
</gene>
<dbReference type="PANTHER" id="PTHR42878">
    <property type="entry name" value="TWO-COMPONENT HISTIDINE KINASE"/>
    <property type="match status" value="1"/>
</dbReference>
<evidence type="ECO:0000259" key="10">
    <source>
        <dbReference type="PROSITE" id="PS50112"/>
    </source>
</evidence>
<evidence type="ECO:0000256" key="3">
    <source>
        <dbReference type="ARBA" id="ARBA00012438"/>
    </source>
</evidence>
<evidence type="ECO:0000313" key="12">
    <source>
        <dbReference type="EMBL" id="SDK38777.1"/>
    </source>
</evidence>
<keyword evidence="13" id="KW-1185">Reference proteome</keyword>
<dbReference type="PROSITE" id="PS50112">
    <property type="entry name" value="PAS"/>
    <property type="match status" value="1"/>
</dbReference>
<evidence type="ECO:0000256" key="6">
    <source>
        <dbReference type="ARBA" id="ARBA00022777"/>
    </source>
</evidence>
<dbReference type="GO" id="GO:0007234">
    <property type="term" value="P:osmosensory signaling via phosphorelay pathway"/>
    <property type="evidence" value="ECO:0007669"/>
    <property type="project" value="TreeGrafter"/>
</dbReference>
<dbReference type="Pfam" id="PF13426">
    <property type="entry name" value="PAS_9"/>
    <property type="match status" value="1"/>
</dbReference>
<dbReference type="InterPro" id="IPR005467">
    <property type="entry name" value="His_kinase_dom"/>
</dbReference>
<dbReference type="AlphaFoldDB" id="A0A1G9BH77"/>
<feature type="transmembrane region" description="Helical" evidence="8">
    <location>
        <begin position="152"/>
        <end position="175"/>
    </location>
</feature>
<dbReference type="Pfam" id="PF00512">
    <property type="entry name" value="HisKA"/>
    <property type="match status" value="1"/>
</dbReference>
<dbReference type="Pfam" id="PF17152">
    <property type="entry name" value="CHASE8"/>
    <property type="match status" value="1"/>
</dbReference>
<organism evidence="12 13">
    <name type="scientific">Methylophilus rhizosphaerae</name>
    <dbReference type="NCBI Taxonomy" id="492660"/>
    <lineage>
        <taxon>Bacteria</taxon>
        <taxon>Pseudomonadati</taxon>
        <taxon>Pseudomonadota</taxon>
        <taxon>Betaproteobacteria</taxon>
        <taxon>Nitrosomonadales</taxon>
        <taxon>Methylophilaceae</taxon>
        <taxon>Methylophilus</taxon>
    </lineage>
</organism>
<protein>
    <recommendedName>
        <fullName evidence="3">histidine kinase</fullName>
        <ecNumber evidence="3">2.7.13.3</ecNumber>
    </recommendedName>
</protein>
<dbReference type="SUPFAM" id="SSF55785">
    <property type="entry name" value="PYP-like sensor domain (PAS domain)"/>
    <property type="match status" value="1"/>
</dbReference>
<keyword evidence="8" id="KW-0812">Transmembrane</keyword>
<feature type="domain" description="Histidine kinase" evidence="9">
    <location>
        <begin position="324"/>
        <end position="537"/>
    </location>
</feature>
<dbReference type="GO" id="GO:0000155">
    <property type="term" value="F:phosphorelay sensor kinase activity"/>
    <property type="evidence" value="ECO:0007669"/>
    <property type="project" value="InterPro"/>
</dbReference>
<feature type="transmembrane region" description="Helical" evidence="8">
    <location>
        <begin position="15"/>
        <end position="35"/>
    </location>
</feature>
<evidence type="ECO:0000259" key="11">
    <source>
        <dbReference type="PROSITE" id="PS50113"/>
    </source>
</evidence>
<proteinExistence type="predicted"/>
<dbReference type="CDD" id="cd00082">
    <property type="entry name" value="HisKA"/>
    <property type="match status" value="1"/>
</dbReference>
<dbReference type="InterPro" id="IPR001610">
    <property type="entry name" value="PAC"/>
</dbReference>
<dbReference type="Gene3D" id="3.30.450.20">
    <property type="entry name" value="PAS domain"/>
    <property type="match status" value="1"/>
</dbReference>
<sequence length="537" mass="59438">MRALTDLRIRTKLSIIIGLTCLIALLMAFVVIVGYDNYTYQTQKQKELSAQAEILASGMIAPLEFDDHEAATEYLKPLSTNPQILSAAVYAAEGAIFASYSKSNSPPAPNAIPTGIKIHNGLLSVSAPVIQNRNVVGSVYVQESIEPLTQRIVRYGGVFIMAIIISLFITLPIALRLHYAIANPVYARSLIEASLDPFITINPQGIITDVNSATSQVTGVSREKLIGTDFSTYFTEPDKARDSYRQVFNEGSVTDFPLTIRHTDGVMVDVLYNASVYKDEHGKVLGVFAAARDVTAQKTAEREIHKRTAELQVANKELEAFSYSVSHDLRAPLRAIDGFSQALLEDCAGQLDQQGRGYLDRVRAASQRMGILIDDMLELARISRIEMQHTLLDLSTMANDILLELARNDDQRKVEWHIQPELYIKGDPRLIRVMMDNLLGNAWKYTSKQSMARIEVGKSVHHESDIEYFVKDNGAGFDMAYSEKLFGAFQRLHAVTEFPGTGVGLAIVQRIIHRHGGEVRGEGVPGQGAAFYFSLPD</sequence>